<dbReference type="Proteomes" id="UP000816034">
    <property type="component" value="Unassembled WGS sequence"/>
</dbReference>
<comment type="caution">
    <text evidence="1">The sequence shown here is derived from an EMBL/GenBank/DDBJ whole genome shotgun (WGS) entry which is preliminary data.</text>
</comment>
<dbReference type="RefSeq" id="XP_044551954.1">
    <property type="nucleotide sequence ID" value="XM_044698161.1"/>
</dbReference>
<dbReference type="AlphaFoldDB" id="A0AA88GVU1"/>
<organism evidence="1 2">
    <name type="scientific">Naegleria lovaniensis</name>
    <name type="common">Amoeba</name>
    <dbReference type="NCBI Taxonomy" id="51637"/>
    <lineage>
        <taxon>Eukaryota</taxon>
        <taxon>Discoba</taxon>
        <taxon>Heterolobosea</taxon>
        <taxon>Tetramitia</taxon>
        <taxon>Eutetramitia</taxon>
        <taxon>Vahlkampfiidae</taxon>
        <taxon>Naegleria</taxon>
    </lineage>
</organism>
<accession>A0AA88GVU1</accession>
<evidence type="ECO:0000313" key="2">
    <source>
        <dbReference type="Proteomes" id="UP000816034"/>
    </source>
</evidence>
<dbReference type="GeneID" id="68093268"/>
<dbReference type="EMBL" id="PYSW02000011">
    <property type="protein sequence ID" value="KAG2387962.1"/>
    <property type="molecule type" value="Genomic_DNA"/>
</dbReference>
<gene>
    <name evidence="1" type="ORF">C9374_000812</name>
</gene>
<sequence length="70" mass="7692">MLSRLPASVASVVQNLPPRRALLYSAFIAASITLFAKGGPSTKVEKNQAKSSNVITVEELNERIKEHERK</sequence>
<evidence type="ECO:0000313" key="1">
    <source>
        <dbReference type="EMBL" id="KAG2387962.1"/>
    </source>
</evidence>
<keyword evidence="2" id="KW-1185">Reference proteome</keyword>
<protein>
    <submittedName>
        <fullName evidence="1">Uncharacterized protein</fullName>
    </submittedName>
</protein>
<name>A0AA88GVU1_NAELO</name>
<proteinExistence type="predicted"/>
<reference evidence="1 2" key="1">
    <citation type="journal article" date="2018" name="BMC Genomics">
        <title>The genome of Naegleria lovaniensis, the basis for a comparative approach to unravel pathogenicity factors of the human pathogenic amoeba N. fowleri.</title>
        <authorList>
            <person name="Liechti N."/>
            <person name="Schurch N."/>
            <person name="Bruggmann R."/>
            <person name="Wittwer M."/>
        </authorList>
    </citation>
    <scope>NUCLEOTIDE SEQUENCE [LARGE SCALE GENOMIC DNA]</scope>
    <source>
        <strain evidence="1 2">ATCC 30569</strain>
    </source>
</reference>